<evidence type="ECO:0000313" key="8">
    <source>
        <dbReference type="Proteomes" id="UP000316425"/>
    </source>
</evidence>
<dbReference type="PIRSF" id="PIRSF005426">
    <property type="entry name" value="Frp"/>
    <property type="match status" value="1"/>
</dbReference>
<dbReference type="OrthoDB" id="9775805at2"/>
<name>A0A556PQ39_9BACI</name>
<keyword evidence="4 5" id="KW-0560">Oxidoreductase</keyword>
<keyword evidence="3 5" id="KW-0288">FMN</keyword>
<proteinExistence type="inferred from homology"/>
<dbReference type="PANTHER" id="PTHR43425:SF3">
    <property type="entry name" value="NADPH-DEPENDENT OXIDOREDUCTASE"/>
    <property type="match status" value="1"/>
</dbReference>
<dbReference type="EC" id="1.5.1.38" evidence="7"/>
<dbReference type="Proteomes" id="UP000316425">
    <property type="component" value="Unassembled WGS sequence"/>
</dbReference>
<dbReference type="SUPFAM" id="SSF55469">
    <property type="entry name" value="FMN-dependent nitroreductase-like"/>
    <property type="match status" value="1"/>
</dbReference>
<dbReference type="RefSeq" id="WP_144088114.1">
    <property type="nucleotide sequence ID" value="NZ_VMHE01000004.1"/>
</dbReference>
<protein>
    <submittedName>
        <fullName evidence="7">Oxygen-insensitive NADPH nitroreductase</fullName>
        <ecNumber evidence="7">1.5.1.38</ecNumber>
    </submittedName>
</protein>
<evidence type="ECO:0000256" key="4">
    <source>
        <dbReference type="ARBA" id="ARBA00023002"/>
    </source>
</evidence>
<dbReference type="NCBIfam" id="NF008033">
    <property type="entry name" value="PRK10765.1"/>
    <property type="match status" value="1"/>
</dbReference>
<evidence type="ECO:0000256" key="1">
    <source>
        <dbReference type="ARBA" id="ARBA00008366"/>
    </source>
</evidence>
<accession>A0A556PQ39</accession>
<evidence type="ECO:0000259" key="6">
    <source>
        <dbReference type="Pfam" id="PF00881"/>
    </source>
</evidence>
<reference evidence="7 8" key="1">
    <citation type="submission" date="2019-07" db="EMBL/GenBank/DDBJ databases">
        <title>Allobacillus sp. nov. SKP isolated from shrimp paste of Euphausiacea.</title>
        <authorList>
            <person name="Kanchanasin P."/>
            <person name="Tanasupawat S."/>
            <person name="Shi W."/>
            <person name="Wu L."/>
            <person name="Ma J."/>
        </authorList>
    </citation>
    <scope>NUCLEOTIDE SEQUENCE [LARGE SCALE GENOMIC DNA]</scope>
    <source>
        <strain evidence="7 8">SKP4-8</strain>
    </source>
</reference>
<comment type="similarity">
    <text evidence="1 5">Belongs to the flavin oxidoreductase frp family.</text>
</comment>
<dbReference type="InterPro" id="IPR016446">
    <property type="entry name" value="Flavin_OxRdtase_Frp"/>
</dbReference>
<organism evidence="7 8">
    <name type="scientific">Allobacillus salarius</name>
    <dbReference type="NCBI Taxonomy" id="1955272"/>
    <lineage>
        <taxon>Bacteria</taxon>
        <taxon>Bacillati</taxon>
        <taxon>Bacillota</taxon>
        <taxon>Bacilli</taxon>
        <taxon>Bacillales</taxon>
        <taxon>Bacillaceae</taxon>
        <taxon>Allobacillus</taxon>
    </lineage>
</organism>
<dbReference type="Pfam" id="PF00881">
    <property type="entry name" value="Nitroreductase"/>
    <property type="match status" value="1"/>
</dbReference>
<keyword evidence="2 5" id="KW-0285">Flavoprotein</keyword>
<gene>
    <name evidence="7" type="primary">nfsA</name>
    <name evidence="7" type="ORF">FPQ13_04415</name>
</gene>
<dbReference type="PANTHER" id="PTHR43425">
    <property type="entry name" value="OXYGEN-INSENSITIVE NADPH NITROREDUCTASE"/>
    <property type="match status" value="1"/>
</dbReference>
<feature type="domain" description="Nitroreductase" evidence="6">
    <location>
        <begin position="8"/>
        <end position="164"/>
    </location>
</feature>
<dbReference type="EMBL" id="VMHE01000004">
    <property type="protein sequence ID" value="TSJ66507.1"/>
    <property type="molecule type" value="Genomic_DNA"/>
</dbReference>
<comment type="caution">
    <text evidence="7">The sequence shown here is derived from an EMBL/GenBank/DDBJ whole genome shotgun (WGS) entry which is preliminary data.</text>
</comment>
<sequence length="248" mass="27848">MNTTIETILNHRSIRKYTDEPVSDEQIETIIQAAQSASTSSFVQAYSIIGIKDDEGKKKIAEFSKNTHVEHASRVLIFCADFYRHELLAENKGESIADTLESTEKFIVGITDTTLAAQNAAIAAESMGLGICYLGGIRNNIESISDYLGLPSHVIPLFGMTIGYPADLSNPKPRLPLHHVYHEGKYNSNVEVYTNQLKEYDETVSSYYETRTSGERQDRWSDQMTSMLSKQVRMNMKDFVQGKGFNKS</sequence>
<evidence type="ECO:0000313" key="7">
    <source>
        <dbReference type="EMBL" id="TSJ66507.1"/>
    </source>
</evidence>
<keyword evidence="5" id="KW-0521">NADP</keyword>
<dbReference type="CDD" id="cd02146">
    <property type="entry name" value="NfsA-like"/>
    <property type="match status" value="1"/>
</dbReference>
<keyword evidence="8" id="KW-1185">Reference proteome</keyword>
<dbReference type="AlphaFoldDB" id="A0A556PQ39"/>
<dbReference type="Gene3D" id="3.40.109.10">
    <property type="entry name" value="NADH Oxidase"/>
    <property type="match status" value="1"/>
</dbReference>
<evidence type="ECO:0000256" key="3">
    <source>
        <dbReference type="ARBA" id="ARBA00022643"/>
    </source>
</evidence>
<dbReference type="InterPro" id="IPR000415">
    <property type="entry name" value="Nitroreductase-like"/>
</dbReference>
<dbReference type="GO" id="GO:0052873">
    <property type="term" value="F:FMN reductase (NADPH) activity"/>
    <property type="evidence" value="ECO:0007669"/>
    <property type="project" value="UniProtKB-EC"/>
</dbReference>
<evidence type="ECO:0000256" key="2">
    <source>
        <dbReference type="ARBA" id="ARBA00022630"/>
    </source>
</evidence>
<dbReference type="InterPro" id="IPR029479">
    <property type="entry name" value="Nitroreductase"/>
</dbReference>
<evidence type="ECO:0000256" key="5">
    <source>
        <dbReference type="PIRNR" id="PIRNR005426"/>
    </source>
</evidence>